<gene>
    <name evidence="2" type="ORF">TAT_000127300</name>
    <name evidence="3" type="ORF">TAV_000127400</name>
</gene>
<feature type="region of interest" description="Disordered" evidence="1">
    <location>
        <begin position="436"/>
        <end position="500"/>
    </location>
</feature>
<feature type="compositionally biased region" description="Polar residues" evidence="1">
    <location>
        <begin position="830"/>
        <end position="842"/>
    </location>
</feature>
<feature type="compositionally biased region" description="Basic and acidic residues" evidence="1">
    <location>
        <begin position="454"/>
        <end position="477"/>
    </location>
</feature>
<dbReference type="SUPFAM" id="SSF49348">
    <property type="entry name" value="Clathrin adaptor appendage domain"/>
    <property type="match status" value="1"/>
</dbReference>
<organism evidence="2">
    <name type="scientific">Theileria annulata</name>
    <dbReference type="NCBI Taxonomy" id="5874"/>
    <lineage>
        <taxon>Eukaryota</taxon>
        <taxon>Sar</taxon>
        <taxon>Alveolata</taxon>
        <taxon>Apicomplexa</taxon>
        <taxon>Aconoidasida</taxon>
        <taxon>Piroplasmida</taxon>
        <taxon>Theileriidae</taxon>
        <taxon>Theileria</taxon>
    </lineage>
</organism>
<feature type="compositionally biased region" description="Basic and acidic residues" evidence="1">
    <location>
        <begin position="1199"/>
        <end position="1223"/>
    </location>
</feature>
<feature type="region of interest" description="Disordered" evidence="1">
    <location>
        <begin position="1194"/>
        <end position="1225"/>
    </location>
</feature>
<feature type="compositionally biased region" description="Basic and acidic residues" evidence="1">
    <location>
        <begin position="1005"/>
        <end position="1015"/>
    </location>
</feature>
<dbReference type="EMBL" id="UIVS01000002">
    <property type="protein sequence ID" value="SVP91079.1"/>
    <property type="molecule type" value="Genomic_DNA"/>
</dbReference>
<feature type="region of interest" description="Disordered" evidence="1">
    <location>
        <begin position="826"/>
        <end position="870"/>
    </location>
</feature>
<dbReference type="VEuPathDB" id="PiroplasmaDB:TA15730"/>
<feature type="compositionally biased region" description="Basic and acidic residues" evidence="1">
    <location>
        <begin position="956"/>
        <end position="974"/>
    </location>
</feature>
<proteinExistence type="predicted"/>
<protein>
    <submittedName>
        <fullName evidence="2">Uncharacterized protein</fullName>
    </submittedName>
</protein>
<feature type="region of interest" description="Disordered" evidence="1">
    <location>
        <begin position="951"/>
        <end position="1041"/>
    </location>
</feature>
<accession>A0A3B0MLE8</accession>
<name>A0A3B0MLE8_THEAN</name>
<feature type="compositionally biased region" description="Polar residues" evidence="1">
    <location>
        <begin position="436"/>
        <end position="453"/>
    </location>
</feature>
<evidence type="ECO:0000313" key="2">
    <source>
        <dbReference type="EMBL" id="SVP90564.1"/>
    </source>
</evidence>
<dbReference type="EMBL" id="UIVT01000002">
    <property type="protein sequence ID" value="SVP90564.1"/>
    <property type="molecule type" value="Genomic_DNA"/>
</dbReference>
<feature type="compositionally biased region" description="Acidic residues" evidence="1">
    <location>
        <begin position="909"/>
        <end position="928"/>
    </location>
</feature>
<sequence length="1478" mass="172104">MVLFACYARSNIPRDLVHYKKKELEKQYVRFIKSSSHETSRAFCESLVEKCSIRNLKTLVALGEYGIKNNKLSVMDKTNIVQMFVLISKVRDYNCLLLYKSDLLKILYKYAMVLKTRRPYCFRKDIPQLEIIRFSEYVVHVIDEFSNCNSYGTLPDDGIPVYIKKFSKEANKIKSKLMKKGVKFTMGSWDMPYHRNESLNTLGDTDELIMVKTLGERTQELQENISAIEAQMQSNNIFEPDSSVDESLISELIRSLSLYEFKTQNLIQESVDSESMENYDQLMNILDYIKHLINTLNSKMCISLDQEYIGNNLSAVSFDPFNNSTQEHNVNETSTEQINRDESDVSTELCDISRQDETESFHQQVETQSQLLNDRMTSEESSKNMSKERLEDFFDPFGINLNNQSSISTHRTEHLNTSVLSTVDELIDANLNKSNSEDVQYSNKKSTQSYQRSKSLDEFTQKSMFSREKSQENRSQELDSDSNSNKTIENEESMEVQMGQFVGKKDKKLFKSKRSNSFKSNQRKSDEFDLNNLTDELVLDDTQIECLVNNIQIPEEIEIQGDEKDCDDSTKTEDVENMNEDISYVMNTLKRINKYLESKPPKFVANSKTYQEIQASLHTDYFDKCHTFGSDNLSKTISEEQEKQFDQEEKTAREEIFGKELFSNLDENLYKRLSNIYLPKKNSNFPSNVPYDNTLVKPSISSPIPFPSYSTYSINTHITNGYHTPLTINSYIPTSYNPGQTNYYTINYGSTDLQKSSDLLDKKGICNDSKKAEIVFTKGIPSDNLKNKLIKQSQLAKRLLGGIEHLSFERQQISDFEDESIFSEEELDVKNSNRSTKLSPDNFSADEENNPEHFDDFENQPEPNKFEDNINEYGYPILDFNEVDNESTKSGENEKIPEGIYQKFSENKEESEEEVGDAEGEDDLEEDSKEGSLNYHKVFYNKYKSNEELSDFSFEEELKSSETSDKSSKSEDKKSRKKSHKGEKDRYESEKSHRKEKGEKRRGKDRKELEKEEKSHKSKSKSGKKHDKIKKQPTNDNDFRYQHSLYTTSNLEGSQYDYGIPTNYRVHPVHYYNRHMVNRNHRRRSQEYEDRYDPSYYEHVSATSPFDNHTSFTDEYDSYLSESSYIHKPDPRYYASNRNMYRKDDQFGKAETTSKIVELSSTSNTDYGSNKNMDNIGKYVKIVNDNEKFVKNFKIQENGGKKDKNEETETPKSTEEKEPEQKLDNSGAITNSNIVKRVIKRGGDIIYQDELFSVKFKQYTRYEPVLYNENTITIENNSLFSFSVSLDYSNFENFPINLKFLNKEFKNLSLTPEAKITQYFSTYCFGPFVGLPKLEITAHVDASTDKKYNIYLPIAISCFFVPTLDINSLSQRYFNSDKFRHIMKNKVYFNIPKVLNLRDVLTIITTYGRFKILQQSDQYFYLASTFSAPFYFNSTELYKFTIFAMIEISPSYYNVHISSDSYRLANTTSMLFKYILQQ</sequence>
<reference evidence="2" key="1">
    <citation type="submission" date="2018-07" db="EMBL/GenBank/DDBJ databases">
        <authorList>
            <person name="Quirk P.G."/>
            <person name="Krulwich T.A."/>
        </authorList>
    </citation>
    <scope>NUCLEOTIDE SEQUENCE</scope>
    <source>
        <strain evidence="2">Anand</strain>
    </source>
</reference>
<feature type="compositionally biased region" description="Basic residues" evidence="1">
    <location>
        <begin position="1016"/>
        <end position="1031"/>
    </location>
</feature>
<feature type="region of interest" description="Disordered" evidence="1">
    <location>
        <begin position="322"/>
        <end position="344"/>
    </location>
</feature>
<dbReference type="InterPro" id="IPR013041">
    <property type="entry name" value="Clathrin_app_Ig-like_sf"/>
</dbReference>
<feature type="compositionally biased region" description="Polar residues" evidence="1">
    <location>
        <begin position="322"/>
        <end position="337"/>
    </location>
</feature>
<feature type="compositionally biased region" description="Basic and acidic residues" evidence="1">
    <location>
        <begin position="982"/>
        <end position="999"/>
    </location>
</feature>
<feature type="compositionally biased region" description="Basic and acidic residues" evidence="1">
    <location>
        <begin position="886"/>
        <end position="897"/>
    </location>
</feature>
<evidence type="ECO:0000256" key="1">
    <source>
        <dbReference type="SAM" id="MobiDB-lite"/>
    </source>
</evidence>
<feature type="region of interest" description="Disordered" evidence="1">
    <location>
        <begin position="885"/>
        <end position="935"/>
    </location>
</feature>
<evidence type="ECO:0000313" key="3">
    <source>
        <dbReference type="EMBL" id="SVP91079.1"/>
    </source>
</evidence>